<name>A0A317DGL4_9ACTN</name>
<protein>
    <recommendedName>
        <fullName evidence="5">Lipid/polyisoprenoid-binding YceI-like domain-containing protein</fullName>
    </recommendedName>
</protein>
<dbReference type="Proteomes" id="UP000246050">
    <property type="component" value="Unassembled WGS sequence"/>
</dbReference>
<feature type="signal peptide" evidence="2">
    <location>
        <begin position="1"/>
        <end position="26"/>
    </location>
</feature>
<evidence type="ECO:0008006" key="5">
    <source>
        <dbReference type="Google" id="ProtNLM"/>
    </source>
</evidence>
<reference evidence="3 4" key="1">
    <citation type="submission" date="2018-05" db="EMBL/GenBank/DDBJ databases">
        <title>Micromonosporas from Atacama Desert.</title>
        <authorList>
            <person name="Carro L."/>
            <person name="Golinska P."/>
            <person name="Klenk H.-P."/>
            <person name="Goodfellow M."/>
        </authorList>
    </citation>
    <scope>NUCLEOTIDE SEQUENCE [LARGE SCALE GENOMIC DNA]</scope>
    <source>
        <strain evidence="3 4">4G51</strain>
    </source>
</reference>
<evidence type="ECO:0000256" key="1">
    <source>
        <dbReference type="SAM" id="MobiDB-lite"/>
    </source>
</evidence>
<proteinExistence type="predicted"/>
<evidence type="ECO:0000313" key="4">
    <source>
        <dbReference type="Proteomes" id="UP000246050"/>
    </source>
</evidence>
<gene>
    <name evidence="3" type="ORF">DKT69_25515</name>
</gene>
<dbReference type="AlphaFoldDB" id="A0A317DGL4"/>
<sequence>MPGQSEPRLFAALLGLLGLSAAVALAAPEPARACAPAGSARAGTAAPEPSAPDTGCATPPPPPSGGGGVGRMWPWLAADPTQPLAAGSRWKLTGSAVTMTGLRLDGIVDLPTAEGSLRALKFTMDQAVVDDFLLRSTGPADRTTLFAADRMTLQGKVALYTTRFAGRMVGIEIILTPDLPLPDGIPATPPSPITFTDTAVDLAFVGSDALTAGPTLRVAID</sequence>
<organism evidence="3 4">
    <name type="scientific">Micromonospora sicca</name>
    <dbReference type="NCBI Taxonomy" id="2202420"/>
    <lineage>
        <taxon>Bacteria</taxon>
        <taxon>Bacillati</taxon>
        <taxon>Actinomycetota</taxon>
        <taxon>Actinomycetes</taxon>
        <taxon>Micromonosporales</taxon>
        <taxon>Micromonosporaceae</taxon>
        <taxon>Micromonospora</taxon>
    </lineage>
</organism>
<dbReference type="EMBL" id="QGKS01000304">
    <property type="protein sequence ID" value="PWR11913.1"/>
    <property type="molecule type" value="Genomic_DNA"/>
</dbReference>
<evidence type="ECO:0000256" key="2">
    <source>
        <dbReference type="SAM" id="SignalP"/>
    </source>
</evidence>
<feature type="region of interest" description="Disordered" evidence="1">
    <location>
        <begin position="39"/>
        <end position="69"/>
    </location>
</feature>
<feature type="chain" id="PRO_5016236959" description="Lipid/polyisoprenoid-binding YceI-like domain-containing protein" evidence="2">
    <location>
        <begin position="27"/>
        <end position="221"/>
    </location>
</feature>
<keyword evidence="2" id="KW-0732">Signal</keyword>
<accession>A0A317DGL4</accession>
<dbReference type="OrthoDB" id="3535986at2"/>
<evidence type="ECO:0000313" key="3">
    <source>
        <dbReference type="EMBL" id="PWR11913.1"/>
    </source>
</evidence>
<comment type="caution">
    <text evidence="3">The sequence shown here is derived from an EMBL/GenBank/DDBJ whole genome shotgun (WGS) entry which is preliminary data.</text>
</comment>